<reference evidence="2" key="1">
    <citation type="journal article" date="2022" name="Mol. Ecol. Resour.">
        <title>The genomes of chicory, endive, great burdock and yacon provide insights into Asteraceae palaeo-polyploidization history and plant inulin production.</title>
        <authorList>
            <person name="Fan W."/>
            <person name="Wang S."/>
            <person name="Wang H."/>
            <person name="Wang A."/>
            <person name="Jiang F."/>
            <person name="Liu H."/>
            <person name="Zhao H."/>
            <person name="Xu D."/>
            <person name="Zhang Y."/>
        </authorList>
    </citation>
    <scope>NUCLEOTIDE SEQUENCE [LARGE SCALE GENOMIC DNA]</scope>
    <source>
        <strain evidence="2">cv. Niubang</strain>
    </source>
</reference>
<organism evidence="1 2">
    <name type="scientific">Arctium lappa</name>
    <name type="common">Greater burdock</name>
    <name type="synonym">Lappa major</name>
    <dbReference type="NCBI Taxonomy" id="4217"/>
    <lineage>
        <taxon>Eukaryota</taxon>
        <taxon>Viridiplantae</taxon>
        <taxon>Streptophyta</taxon>
        <taxon>Embryophyta</taxon>
        <taxon>Tracheophyta</taxon>
        <taxon>Spermatophyta</taxon>
        <taxon>Magnoliopsida</taxon>
        <taxon>eudicotyledons</taxon>
        <taxon>Gunneridae</taxon>
        <taxon>Pentapetalae</taxon>
        <taxon>asterids</taxon>
        <taxon>campanulids</taxon>
        <taxon>Asterales</taxon>
        <taxon>Asteraceae</taxon>
        <taxon>Carduoideae</taxon>
        <taxon>Cardueae</taxon>
        <taxon>Arctiinae</taxon>
        <taxon>Arctium</taxon>
    </lineage>
</organism>
<sequence length="69" mass="7399">MAITAFAVKSQPVFSLRGFGIQPSVSSSFLLALAHVATQSNDSETASSPKLQNPRYVLDFHLPLELPGL</sequence>
<comment type="caution">
    <text evidence="1">The sequence shown here is derived from an EMBL/GenBank/DDBJ whole genome shotgun (WGS) entry which is preliminary data.</text>
</comment>
<reference evidence="1 2" key="2">
    <citation type="journal article" date="2022" name="Mol. Ecol. Resour.">
        <title>The genomes of chicory, endive, great burdock and yacon provide insights into Asteraceae paleo-polyploidization history and plant inulin production.</title>
        <authorList>
            <person name="Fan W."/>
            <person name="Wang S."/>
            <person name="Wang H."/>
            <person name="Wang A."/>
            <person name="Jiang F."/>
            <person name="Liu H."/>
            <person name="Zhao H."/>
            <person name="Xu D."/>
            <person name="Zhang Y."/>
        </authorList>
    </citation>
    <scope>NUCLEOTIDE SEQUENCE [LARGE SCALE GENOMIC DNA]</scope>
    <source>
        <strain evidence="2">cv. Niubang</strain>
    </source>
</reference>
<gene>
    <name evidence="1" type="ORF">L6452_43614</name>
</gene>
<proteinExistence type="predicted"/>
<accession>A0ACB8XDR4</accession>
<dbReference type="Proteomes" id="UP001055879">
    <property type="component" value="Linkage Group LG18"/>
</dbReference>
<keyword evidence="2" id="KW-1185">Reference proteome</keyword>
<evidence type="ECO:0000313" key="1">
    <source>
        <dbReference type="EMBL" id="KAI3664999.1"/>
    </source>
</evidence>
<protein>
    <submittedName>
        <fullName evidence="1">Uncharacterized protein</fullName>
    </submittedName>
</protein>
<name>A0ACB8XDR4_ARCLA</name>
<evidence type="ECO:0000313" key="2">
    <source>
        <dbReference type="Proteomes" id="UP001055879"/>
    </source>
</evidence>
<dbReference type="EMBL" id="CM042064">
    <property type="protein sequence ID" value="KAI3664999.1"/>
    <property type="molecule type" value="Genomic_DNA"/>
</dbReference>